<dbReference type="AlphaFoldDB" id="A0AAV7HA19"/>
<dbReference type="EMBL" id="JAGFBR010000001">
    <property type="protein sequence ID" value="KAH0470624.1"/>
    <property type="molecule type" value="Genomic_DNA"/>
</dbReference>
<evidence type="ECO:0000313" key="2">
    <source>
        <dbReference type="EMBL" id="KAH0470624.1"/>
    </source>
</evidence>
<evidence type="ECO:0000313" key="3">
    <source>
        <dbReference type="Proteomes" id="UP000775213"/>
    </source>
</evidence>
<reference evidence="2 3" key="1">
    <citation type="journal article" date="2021" name="Hortic Res">
        <title>Chromosome-scale assembly of the Dendrobium chrysotoxum genome enhances the understanding of orchid evolution.</title>
        <authorList>
            <person name="Zhang Y."/>
            <person name="Zhang G.Q."/>
            <person name="Zhang D."/>
            <person name="Liu X.D."/>
            <person name="Xu X.Y."/>
            <person name="Sun W.H."/>
            <person name="Yu X."/>
            <person name="Zhu X."/>
            <person name="Wang Z.W."/>
            <person name="Zhao X."/>
            <person name="Zhong W.Y."/>
            <person name="Chen H."/>
            <person name="Yin W.L."/>
            <person name="Huang T."/>
            <person name="Niu S.C."/>
            <person name="Liu Z.J."/>
        </authorList>
    </citation>
    <scope>NUCLEOTIDE SEQUENCE [LARGE SCALE GENOMIC DNA]</scope>
    <source>
        <strain evidence="2">Lindl</strain>
    </source>
</reference>
<organism evidence="2 3">
    <name type="scientific">Dendrobium chrysotoxum</name>
    <name type="common">Orchid</name>
    <dbReference type="NCBI Taxonomy" id="161865"/>
    <lineage>
        <taxon>Eukaryota</taxon>
        <taxon>Viridiplantae</taxon>
        <taxon>Streptophyta</taxon>
        <taxon>Embryophyta</taxon>
        <taxon>Tracheophyta</taxon>
        <taxon>Spermatophyta</taxon>
        <taxon>Magnoliopsida</taxon>
        <taxon>Liliopsida</taxon>
        <taxon>Asparagales</taxon>
        <taxon>Orchidaceae</taxon>
        <taxon>Epidendroideae</taxon>
        <taxon>Malaxideae</taxon>
        <taxon>Dendrobiinae</taxon>
        <taxon>Dendrobium</taxon>
    </lineage>
</organism>
<evidence type="ECO:0000256" key="1">
    <source>
        <dbReference type="SAM" id="MobiDB-lite"/>
    </source>
</evidence>
<feature type="compositionally biased region" description="Pro residues" evidence="1">
    <location>
        <begin position="1"/>
        <end position="11"/>
    </location>
</feature>
<proteinExistence type="predicted"/>
<keyword evidence="3" id="KW-1185">Reference proteome</keyword>
<sequence>METLPSPPILEAPPVGIMSGNEHSSPLKNTFEGYPSPEGTLIPGVFDLVNEITDCCLPGTLGSLAGFDPSTSPIK</sequence>
<comment type="caution">
    <text evidence="2">The sequence shown here is derived from an EMBL/GenBank/DDBJ whole genome shotgun (WGS) entry which is preliminary data.</text>
</comment>
<protein>
    <submittedName>
        <fullName evidence="2">Uncharacterized protein</fullName>
    </submittedName>
</protein>
<dbReference type="Proteomes" id="UP000775213">
    <property type="component" value="Unassembled WGS sequence"/>
</dbReference>
<accession>A0AAV7HA19</accession>
<name>A0AAV7HA19_DENCH</name>
<gene>
    <name evidence="2" type="ORF">IEQ34_000347</name>
</gene>
<feature type="region of interest" description="Disordered" evidence="1">
    <location>
        <begin position="1"/>
        <end position="28"/>
    </location>
</feature>